<evidence type="ECO:0000256" key="1">
    <source>
        <dbReference type="SAM" id="MobiDB-lite"/>
    </source>
</evidence>
<protein>
    <submittedName>
        <fullName evidence="3">15248_t:CDS:1</fullName>
    </submittedName>
</protein>
<gene>
    <name evidence="3" type="ORF">AMORRO_LOCUS10950</name>
</gene>
<proteinExistence type="predicted"/>
<evidence type="ECO:0000313" key="4">
    <source>
        <dbReference type="Proteomes" id="UP000789342"/>
    </source>
</evidence>
<dbReference type="SUPFAM" id="SSF81383">
    <property type="entry name" value="F-box domain"/>
    <property type="match status" value="1"/>
</dbReference>
<dbReference type="SMART" id="SM00256">
    <property type="entry name" value="FBOX"/>
    <property type="match status" value="1"/>
</dbReference>
<feature type="region of interest" description="Disordered" evidence="1">
    <location>
        <begin position="120"/>
        <end position="150"/>
    </location>
</feature>
<dbReference type="EMBL" id="CAJVPV010013021">
    <property type="protein sequence ID" value="CAG8674251.1"/>
    <property type="molecule type" value="Genomic_DNA"/>
</dbReference>
<keyword evidence="4" id="KW-1185">Reference proteome</keyword>
<dbReference type="AlphaFoldDB" id="A0A9N9HHF8"/>
<organism evidence="3 4">
    <name type="scientific">Acaulospora morrowiae</name>
    <dbReference type="NCBI Taxonomy" id="94023"/>
    <lineage>
        <taxon>Eukaryota</taxon>
        <taxon>Fungi</taxon>
        <taxon>Fungi incertae sedis</taxon>
        <taxon>Mucoromycota</taxon>
        <taxon>Glomeromycotina</taxon>
        <taxon>Glomeromycetes</taxon>
        <taxon>Diversisporales</taxon>
        <taxon>Acaulosporaceae</taxon>
        <taxon>Acaulospora</taxon>
    </lineage>
</organism>
<dbReference type="InterPro" id="IPR036047">
    <property type="entry name" value="F-box-like_dom_sf"/>
</dbReference>
<dbReference type="Proteomes" id="UP000789342">
    <property type="component" value="Unassembled WGS sequence"/>
</dbReference>
<dbReference type="OrthoDB" id="3219396at2759"/>
<accession>A0A9N9HHF8</accession>
<comment type="caution">
    <text evidence="3">The sequence shown here is derived from an EMBL/GenBank/DDBJ whole genome shotgun (WGS) entry which is preliminary data.</text>
</comment>
<dbReference type="CDD" id="cd09917">
    <property type="entry name" value="F-box_SF"/>
    <property type="match status" value="1"/>
</dbReference>
<name>A0A9N9HHF8_9GLOM</name>
<sequence>MLSPYLPSDVVQNILAYLPVKDIFSLRRVNRSWYSIYEHAIKQHISLFNVQAFVRIGPQKTPVEAKYSFALDCVGFGLDSRIFTFIPTVTAKPIYCNPTRLRQVKVEFGEWCGVDTKRHNGNTGPLENPLDNNDDEFSVGPFDRPSDPPAHELTRYANSKVHDQYIEAVRKCYYLEETPDKDGEIVTYLGDKDMIIKCKIKDSVVPEEEIIDAEDEEEEDSDLNKFSSFEVEFIKVRTSWLVGGTTRKILPPEFHKQIYSSRYDLLNEITLSNNIHRYNHYCPKVLKWILSESNKNDKETIQLCQHLRNTNGDFTIRDKFESALEEKSIEKQKMWKYSFVSRFFSDPENSSDTFEQILDRFSRSEESQENTRVPNTRNSKKLPWPLKIPGFS</sequence>
<feature type="region of interest" description="Disordered" evidence="1">
    <location>
        <begin position="362"/>
        <end position="392"/>
    </location>
</feature>
<reference evidence="3" key="1">
    <citation type="submission" date="2021-06" db="EMBL/GenBank/DDBJ databases">
        <authorList>
            <person name="Kallberg Y."/>
            <person name="Tangrot J."/>
            <person name="Rosling A."/>
        </authorList>
    </citation>
    <scope>NUCLEOTIDE SEQUENCE</scope>
    <source>
        <strain evidence="3">CL551</strain>
    </source>
</reference>
<evidence type="ECO:0000259" key="2">
    <source>
        <dbReference type="PROSITE" id="PS50181"/>
    </source>
</evidence>
<feature type="domain" description="F-box" evidence="2">
    <location>
        <begin position="1"/>
        <end position="56"/>
    </location>
</feature>
<dbReference type="Pfam" id="PF00646">
    <property type="entry name" value="F-box"/>
    <property type="match status" value="1"/>
</dbReference>
<evidence type="ECO:0000313" key="3">
    <source>
        <dbReference type="EMBL" id="CAG8674251.1"/>
    </source>
</evidence>
<dbReference type="Gene3D" id="1.20.1280.50">
    <property type="match status" value="1"/>
</dbReference>
<dbReference type="PROSITE" id="PS50181">
    <property type="entry name" value="FBOX"/>
    <property type="match status" value="1"/>
</dbReference>
<dbReference type="InterPro" id="IPR001810">
    <property type="entry name" value="F-box_dom"/>
</dbReference>